<sequence length="61" mass="6964">MSLNYAYKFHLENKLRFDLHFVASALPAALQVSLGLSDLCCFCENMTELSPELRQLELPCE</sequence>
<gene>
    <name evidence="1" type="ORF">T10_12326</name>
</gene>
<evidence type="ECO:0000313" key="2">
    <source>
        <dbReference type="Proteomes" id="UP000054843"/>
    </source>
</evidence>
<dbReference type="OrthoDB" id="5921178at2759"/>
<reference evidence="1 2" key="1">
    <citation type="submission" date="2015-01" db="EMBL/GenBank/DDBJ databases">
        <title>Evolution of Trichinella species and genotypes.</title>
        <authorList>
            <person name="Korhonen P.K."/>
            <person name="Edoardo P."/>
            <person name="Giuseppe L.R."/>
            <person name="Gasser R.B."/>
        </authorList>
    </citation>
    <scope>NUCLEOTIDE SEQUENCE [LARGE SCALE GENOMIC DNA]</scope>
    <source>
        <strain evidence="1">ISS1980</strain>
    </source>
</reference>
<dbReference type="EMBL" id="JYDO01000001">
    <property type="protein sequence ID" value="KRZ80775.1"/>
    <property type="molecule type" value="Genomic_DNA"/>
</dbReference>
<comment type="caution">
    <text evidence="1">The sequence shown here is derived from an EMBL/GenBank/DDBJ whole genome shotgun (WGS) entry which is preliminary data.</text>
</comment>
<accession>A0A0V1N9W2</accession>
<protein>
    <submittedName>
        <fullName evidence="1">Uncharacterized protein</fullName>
    </submittedName>
</protein>
<name>A0A0V1N9W2_9BILA</name>
<organism evidence="1 2">
    <name type="scientific">Trichinella papuae</name>
    <dbReference type="NCBI Taxonomy" id="268474"/>
    <lineage>
        <taxon>Eukaryota</taxon>
        <taxon>Metazoa</taxon>
        <taxon>Ecdysozoa</taxon>
        <taxon>Nematoda</taxon>
        <taxon>Enoplea</taxon>
        <taxon>Dorylaimia</taxon>
        <taxon>Trichinellida</taxon>
        <taxon>Trichinellidae</taxon>
        <taxon>Trichinella</taxon>
    </lineage>
</organism>
<dbReference type="AlphaFoldDB" id="A0A0V1N9W2"/>
<keyword evidence="2" id="KW-1185">Reference proteome</keyword>
<dbReference type="Proteomes" id="UP000054843">
    <property type="component" value="Unassembled WGS sequence"/>
</dbReference>
<evidence type="ECO:0000313" key="1">
    <source>
        <dbReference type="EMBL" id="KRZ80775.1"/>
    </source>
</evidence>
<proteinExistence type="predicted"/>